<dbReference type="GO" id="GO:0000785">
    <property type="term" value="C:chromatin"/>
    <property type="evidence" value="ECO:0007669"/>
    <property type="project" value="TreeGrafter"/>
</dbReference>
<organism evidence="2 3">
    <name type="scientific">Haematococcus lacustris</name>
    <name type="common">Green alga</name>
    <name type="synonym">Haematococcus pluvialis</name>
    <dbReference type="NCBI Taxonomy" id="44745"/>
    <lineage>
        <taxon>Eukaryota</taxon>
        <taxon>Viridiplantae</taxon>
        <taxon>Chlorophyta</taxon>
        <taxon>core chlorophytes</taxon>
        <taxon>Chlorophyceae</taxon>
        <taxon>CS clade</taxon>
        <taxon>Chlamydomonadales</taxon>
        <taxon>Haematococcaceae</taxon>
        <taxon>Haematococcus</taxon>
    </lineage>
</organism>
<accession>A0A699ZKU8</accession>
<dbReference type="EMBL" id="BLLF01001489">
    <property type="protein sequence ID" value="GFH19606.1"/>
    <property type="molecule type" value="Genomic_DNA"/>
</dbReference>
<feature type="non-terminal residue" evidence="2">
    <location>
        <position position="1"/>
    </location>
</feature>
<proteinExistence type="predicted"/>
<dbReference type="Gene3D" id="2.60.120.650">
    <property type="entry name" value="Cupin"/>
    <property type="match status" value="1"/>
</dbReference>
<dbReference type="Pfam" id="PF02373">
    <property type="entry name" value="JmjC"/>
    <property type="match status" value="1"/>
</dbReference>
<evidence type="ECO:0000313" key="2">
    <source>
        <dbReference type="EMBL" id="GFH19606.1"/>
    </source>
</evidence>
<dbReference type="GO" id="GO:0005634">
    <property type="term" value="C:nucleus"/>
    <property type="evidence" value="ECO:0007669"/>
    <property type="project" value="TreeGrafter"/>
</dbReference>
<reference evidence="2 3" key="1">
    <citation type="submission" date="2020-02" db="EMBL/GenBank/DDBJ databases">
        <title>Draft genome sequence of Haematococcus lacustris strain NIES-144.</title>
        <authorList>
            <person name="Morimoto D."/>
            <person name="Nakagawa S."/>
            <person name="Yoshida T."/>
            <person name="Sawayama S."/>
        </authorList>
    </citation>
    <scope>NUCLEOTIDE SEQUENCE [LARGE SCALE GENOMIC DNA]</scope>
    <source>
        <strain evidence="2 3">NIES-144</strain>
    </source>
</reference>
<dbReference type="SMART" id="SM00558">
    <property type="entry name" value="JmjC"/>
    <property type="match status" value="1"/>
</dbReference>
<evidence type="ECO:0000313" key="3">
    <source>
        <dbReference type="Proteomes" id="UP000485058"/>
    </source>
</evidence>
<dbReference type="GO" id="GO:0032454">
    <property type="term" value="F:histone H3K9 demethylase activity"/>
    <property type="evidence" value="ECO:0007669"/>
    <property type="project" value="TreeGrafter"/>
</dbReference>
<comment type="caution">
    <text evidence="2">The sequence shown here is derived from an EMBL/GenBank/DDBJ whole genome shotgun (WGS) entry which is preliminary data.</text>
</comment>
<feature type="domain" description="JmjC" evidence="1">
    <location>
        <begin position="72"/>
        <end position="237"/>
    </location>
</feature>
<gene>
    <name evidence="2" type="ORF">HaLaN_16574</name>
</gene>
<name>A0A699ZKU8_HAELA</name>
<protein>
    <submittedName>
        <fullName evidence="2">Jumonji domain-containing protein</fullName>
    </submittedName>
</protein>
<dbReference type="InterPro" id="IPR003347">
    <property type="entry name" value="JmjC_dom"/>
</dbReference>
<dbReference type="PANTHER" id="PTHR10694">
    <property type="entry name" value="LYSINE-SPECIFIC DEMETHYLASE"/>
    <property type="match status" value="1"/>
</dbReference>
<sequence length="237" mass="26897">IVAPEGWQPRKAGYDSLGDIRISHPCRQVVKGSQANWTPEALPDLERHFWRNITLTPPLYGADVEASLFDAPVPGCGWNLQRLGTILNTVLDEAGHELPGINTPYLYFGQWRTMFPWHTEDMDLYSVNYLHFGAPKQWYVVPPHHRERFEQMAKSLVPQLASSCGEYLRHKDVMISPTQLDKYQIPYIKVVQRPGEFVVTFPGAYHAGFNYGFNCAESTNFATRAWVPIGARAGCCK</sequence>
<dbReference type="PANTHER" id="PTHR10694:SF7">
    <property type="entry name" value="[HISTONE H3]-TRIMETHYL-L-LYSINE(9) DEMETHYLASE"/>
    <property type="match status" value="1"/>
</dbReference>
<dbReference type="GO" id="GO:0010468">
    <property type="term" value="P:regulation of gene expression"/>
    <property type="evidence" value="ECO:0007669"/>
    <property type="project" value="TreeGrafter"/>
</dbReference>
<evidence type="ECO:0000259" key="1">
    <source>
        <dbReference type="PROSITE" id="PS51184"/>
    </source>
</evidence>
<dbReference type="GO" id="GO:0051864">
    <property type="term" value="F:histone H3K36 demethylase activity"/>
    <property type="evidence" value="ECO:0007669"/>
    <property type="project" value="TreeGrafter"/>
</dbReference>
<dbReference type="AlphaFoldDB" id="A0A699ZKU8"/>
<keyword evidence="3" id="KW-1185">Reference proteome</keyword>
<dbReference type="SUPFAM" id="SSF51197">
    <property type="entry name" value="Clavaminate synthase-like"/>
    <property type="match status" value="1"/>
</dbReference>
<dbReference type="PROSITE" id="PS51184">
    <property type="entry name" value="JMJC"/>
    <property type="match status" value="1"/>
</dbReference>
<dbReference type="Proteomes" id="UP000485058">
    <property type="component" value="Unassembled WGS sequence"/>
</dbReference>